<proteinExistence type="predicted"/>
<evidence type="ECO:0000256" key="1">
    <source>
        <dbReference type="SAM" id="MobiDB-lite"/>
    </source>
</evidence>
<dbReference type="Proteomes" id="UP001139354">
    <property type="component" value="Unassembled WGS sequence"/>
</dbReference>
<dbReference type="SUPFAM" id="SSF50475">
    <property type="entry name" value="FMN-binding split barrel"/>
    <property type="match status" value="1"/>
</dbReference>
<comment type="caution">
    <text evidence="2">The sequence shown here is derived from an EMBL/GenBank/DDBJ whole genome shotgun (WGS) entry which is preliminary data.</text>
</comment>
<protein>
    <submittedName>
        <fullName evidence="2">Pyridoxamine 5'-phosphate oxidase family protein</fullName>
    </submittedName>
</protein>
<dbReference type="Gene3D" id="2.30.110.10">
    <property type="entry name" value="Electron Transport, Fmn-binding Protein, Chain A"/>
    <property type="match status" value="1"/>
</dbReference>
<dbReference type="InterPro" id="IPR024747">
    <property type="entry name" value="Pyridox_Oxase-rel"/>
</dbReference>
<dbReference type="EMBL" id="JAGTTN010000003">
    <property type="protein sequence ID" value="MCC2032902.1"/>
    <property type="molecule type" value="Genomic_DNA"/>
</dbReference>
<gene>
    <name evidence="2" type="ORF">KEC57_12005</name>
</gene>
<evidence type="ECO:0000313" key="3">
    <source>
        <dbReference type="Proteomes" id="UP001139354"/>
    </source>
</evidence>
<feature type="compositionally biased region" description="Basic and acidic residues" evidence="1">
    <location>
        <begin position="168"/>
        <end position="183"/>
    </location>
</feature>
<accession>A0A9X1LVF4</accession>
<sequence length="212" mass="23223">MDASPSPEHDETPPPADDAREGLPPRADVEHLQTSECWSLLQDSRFGRIAVIHADGAPDVFPVNFATHEGALFVRTARDAKLLHIAQHPLVAFEVDGETDDSFWSVVVRGSAARVTSDDEIRRSGVRGLESWSPTAKYFVIKITAATVAGRRFPKNAGRADPPIAFEGHVRPEAPPDEPHASRGEPPQPIPHHTPRPTTDSIPIDPHREQND</sequence>
<dbReference type="Pfam" id="PF12900">
    <property type="entry name" value="Pyridox_ox_2"/>
    <property type="match status" value="1"/>
</dbReference>
<feature type="region of interest" description="Disordered" evidence="1">
    <location>
        <begin position="1"/>
        <end position="24"/>
    </location>
</feature>
<dbReference type="AlphaFoldDB" id="A0A9X1LVF4"/>
<name>A0A9X1LVF4_9MICO</name>
<feature type="compositionally biased region" description="Basic and acidic residues" evidence="1">
    <location>
        <begin position="7"/>
        <end position="24"/>
    </location>
</feature>
<evidence type="ECO:0000313" key="2">
    <source>
        <dbReference type="EMBL" id="MCC2032902.1"/>
    </source>
</evidence>
<reference evidence="2" key="1">
    <citation type="submission" date="2021-04" db="EMBL/GenBank/DDBJ databases">
        <title>Microbacterium tenobrionis sp. nov. and Microbacterium allomyrinae sp. nov., isolated from larvae of Tenobrio molitor and Allomyrina dichotoma, respectively.</title>
        <authorList>
            <person name="Lee S.D."/>
        </authorList>
    </citation>
    <scope>NUCLEOTIDE SEQUENCE</scope>
    <source>
        <strain evidence="2">BWT-G7</strain>
    </source>
</reference>
<dbReference type="InterPro" id="IPR012349">
    <property type="entry name" value="Split_barrel_FMN-bd"/>
</dbReference>
<organism evidence="2 3">
    <name type="scientific">Microbacterium allomyrinae</name>
    <dbReference type="NCBI Taxonomy" id="2830666"/>
    <lineage>
        <taxon>Bacteria</taxon>
        <taxon>Bacillati</taxon>
        <taxon>Actinomycetota</taxon>
        <taxon>Actinomycetes</taxon>
        <taxon>Micrococcales</taxon>
        <taxon>Microbacteriaceae</taxon>
        <taxon>Microbacterium</taxon>
    </lineage>
</organism>
<keyword evidence="3" id="KW-1185">Reference proteome</keyword>
<dbReference type="RefSeq" id="WP_229384851.1">
    <property type="nucleotide sequence ID" value="NZ_JAGTTN010000003.1"/>
</dbReference>
<feature type="region of interest" description="Disordered" evidence="1">
    <location>
        <begin position="153"/>
        <end position="212"/>
    </location>
</feature>